<organism evidence="1 2">
    <name type="scientific">Cetobacterium somerae ATCC BAA-474</name>
    <dbReference type="NCBI Taxonomy" id="1319815"/>
    <lineage>
        <taxon>Bacteria</taxon>
        <taxon>Fusobacteriati</taxon>
        <taxon>Fusobacteriota</taxon>
        <taxon>Fusobacteriia</taxon>
        <taxon>Fusobacteriales</taxon>
        <taxon>Fusobacteriaceae</taxon>
        <taxon>Cetobacterium</taxon>
    </lineage>
</organism>
<dbReference type="Proteomes" id="UP000017081">
    <property type="component" value="Unassembled WGS sequence"/>
</dbReference>
<comment type="caution">
    <text evidence="1">The sequence shown here is derived from an EMBL/GenBank/DDBJ whole genome shotgun (WGS) entry which is preliminary data.</text>
</comment>
<evidence type="ECO:0000313" key="1">
    <source>
        <dbReference type="EMBL" id="ERT68751.1"/>
    </source>
</evidence>
<evidence type="ECO:0000313" key="2">
    <source>
        <dbReference type="Proteomes" id="UP000017081"/>
    </source>
</evidence>
<name>U7VB87_9FUSO</name>
<dbReference type="STRING" id="1319815.HMPREF0202_01350"/>
<dbReference type="AlphaFoldDB" id="U7VB87"/>
<dbReference type="EMBL" id="AXZF01000050">
    <property type="protein sequence ID" value="ERT68751.1"/>
    <property type="molecule type" value="Genomic_DNA"/>
</dbReference>
<keyword evidence="2" id="KW-1185">Reference proteome</keyword>
<proteinExistence type="predicted"/>
<protein>
    <submittedName>
        <fullName evidence="1">Uncharacterized protein</fullName>
    </submittedName>
</protein>
<dbReference type="RefSeq" id="WP_023050888.1">
    <property type="nucleotide sequence ID" value="NZ_CP173066.2"/>
</dbReference>
<accession>U7VB87</accession>
<dbReference type="HOGENOM" id="CLU_2104605_0_0_0"/>
<sequence length="115" mass="14187">MENYKMYKVGKKRLKVISELEKIDKRFEVLKEVNPLQFMLSFQDKVYFKNRIVLRNNMMLEVVYHTYYMTIYQPFIPGERRKLVLKHIKYKEINQTIEVVREINKIIEEIEGFYI</sequence>
<gene>
    <name evidence="1" type="ORF">HMPREF0202_01350</name>
</gene>
<reference evidence="1 2" key="1">
    <citation type="submission" date="2013-08" db="EMBL/GenBank/DDBJ databases">
        <authorList>
            <person name="Weinstock G."/>
            <person name="Sodergren E."/>
            <person name="Wylie T."/>
            <person name="Fulton L."/>
            <person name="Fulton R."/>
            <person name="Fronick C."/>
            <person name="O'Laughlin M."/>
            <person name="Godfrey J."/>
            <person name="Miner T."/>
            <person name="Herter B."/>
            <person name="Appelbaum E."/>
            <person name="Cordes M."/>
            <person name="Lek S."/>
            <person name="Wollam A."/>
            <person name="Pepin K.H."/>
            <person name="Palsikar V.B."/>
            <person name="Mitreva M."/>
            <person name="Wilson R.K."/>
        </authorList>
    </citation>
    <scope>NUCLEOTIDE SEQUENCE [LARGE SCALE GENOMIC DNA]</scope>
    <source>
        <strain evidence="1 2">ATCC BAA-474</strain>
    </source>
</reference>